<proteinExistence type="inferred from homology"/>
<dbReference type="EMBL" id="CP051680">
    <property type="protein sequence ID" value="QJD84115.1"/>
    <property type="molecule type" value="Genomic_DNA"/>
</dbReference>
<keyword evidence="2" id="KW-0472">Membrane</keyword>
<keyword evidence="2" id="KW-1133">Transmembrane helix</keyword>
<dbReference type="AlphaFoldDB" id="A0A7Z2VJH9"/>
<evidence type="ECO:0000313" key="4">
    <source>
        <dbReference type="Proteomes" id="UP000502248"/>
    </source>
</evidence>
<dbReference type="SUPFAM" id="SSF82171">
    <property type="entry name" value="DPP6 N-terminal domain-like"/>
    <property type="match status" value="1"/>
</dbReference>
<name>A0A7Z2VJH9_9BACL</name>
<evidence type="ECO:0008006" key="5">
    <source>
        <dbReference type="Google" id="ProtNLM"/>
    </source>
</evidence>
<comment type="similarity">
    <text evidence="1">Belongs to the TolB family.</text>
</comment>
<dbReference type="RefSeq" id="WP_169280400.1">
    <property type="nucleotide sequence ID" value="NZ_CP051680.1"/>
</dbReference>
<evidence type="ECO:0000313" key="3">
    <source>
        <dbReference type="EMBL" id="QJD84115.1"/>
    </source>
</evidence>
<evidence type="ECO:0000256" key="2">
    <source>
        <dbReference type="SAM" id="Phobius"/>
    </source>
</evidence>
<feature type="transmembrane region" description="Helical" evidence="2">
    <location>
        <begin position="20"/>
        <end position="40"/>
    </location>
</feature>
<dbReference type="PANTHER" id="PTHR36842:SF1">
    <property type="entry name" value="PROTEIN TOLB"/>
    <property type="match status" value="1"/>
</dbReference>
<dbReference type="PANTHER" id="PTHR36842">
    <property type="entry name" value="PROTEIN TOLB HOMOLOG"/>
    <property type="match status" value="1"/>
</dbReference>
<keyword evidence="4" id="KW-1185">Reference proteome</keyword>
<dbReference type="Proteomes" id="UP000502248">
    <property type="component" value="Chromosome"/>
</dbReference>
<evidence type="ECO:0000256" key="1">
    <source>
        <dbReference type="ARBA" id="ARBA00009820"/>
    </source>
</evidence>
<dbReference type="Pfam" id="PF07676">
    <property type="entry name" value="PD40"/>
    <property type="match status" value="1"/>
</dbReference>
<protein>
    <recommendedName>
        <fullName evidence="5">TolB protein</fullName>
    </recommendedName>
</protein>
<dbReference type="InterPro" id="IPR011042">
    <property type="entry name" value="6-blade_b-propeller_TolB-like"/>
</dbReference>
<reference evidence="3 4" key="1">
    <citation type="submission" date="2020-04" db="EMBL/GenBank/DDBJ databases">
        <title>Genome sequencing of novel species.</title>
        <authorList>
            <person name="Heo J."/>
            <person name="Kim S.-J."/>
            <person name="Kim J.-S."/>
            <person name="Hong S.-B."/>
            <person name="Kwon S.-W."/>
        </authorList>
    </citation>
    <scope>NUCLEOTIDE SEQUENCE [LARGE SCALE GENOMIC DNA]</scope>
    <source>
        <strain evidence="3 4">MFER-1</strain>
    </source>
</reference>
<gene>
    <name evidence="3" type="ORF">HH215_13555</name>
</gene>
<sequence>MRSYSRKTRHSRGAPKRRLLSSILTRITTGAICASMLVLVGCQQQQTSDRDTVQIAGKAITVLDNPELTSYDKSETNTLVRLVDVRGLDWLSEEQIIIDRENRDFKPEHIEGSDWYPHNLYVHTLSTAAQVPLLPANENQGFALASPDRTRIFYKTFSLQSNTGQGHFLDLATGKTASFTEADAMDNQNGRWMDNESVVFATIDGKAYVADVGNDRPRLVADTAIPFPNNVAFLNERVYFTSLKGTLLTSPQENTVVTAQFTNVIWMVPSPDEQRLAIVRKLSNGGEMELIITDLEGNVLQAIAQDSQIYGTAWSPDGKKLAYAGITPSGTVRGVYVADTSTGLSNTLSLDVKFIADPLRWNPSSNRLMVTSTQPDEQKNRNQFITYLVRIS</sequence>
<keyword evidence="2" id="KW-0812">Transmembrane</keyword>
<dbReference type="KEGG" id="cheb:HH215_13555"/>
<dbReference type="InterPro" id="IPR011659">
    <property type="entry name" value="WD40"/>
</dbReference>
<accession>A0A7Z2VJH9</accession>
<dbReference type="Gene3D" id="2.120.10.30">
    <property type="entry name" value="TolB, C-terminal domain"/>
    <property type="match status" value="1"/>
</dbReference>
<organism evidence="3 4">
    <name type="scientific">Cohnella herbarum</name>
    <dbReference type="NCBI Taxonomy" id="2728023"/>
    <lineage>
        <taxon>Bacteria</taxon>
        <taxon>Bacillati</taxon>
        <taxon>Bacillota</taxon>
        <taxon>Bacilli</taxon>
        <taxon>Bacillales</taxon>
        <taxon>Paenibacillaceae</taxon>
        <taxon>Cohnella</taxon>
    </lineage>
</organism>